<name>A0A8X6IXC7_TRICU</name>
<proteinExistence type="predicted"/>
<feature type="region of interest" description="Disordered" evidence="1">
    <location>
        <begin position="45"/>
        <end position="81"/>
    </location>
</feature>
<gene>
    <name evidence="2" type="ORF">TNCT_508231</name>
</gene>
<sequence length="81" mass="9058">MTPANRKPVIHMSRGFPTLPTFIVLFWLALRKRKPAFAISLPKALPSSSSARDGSTMGNERARAPVVLYKHPTAQQSDRKR</sequence>
<dbReference type="EMBL" id="BMAO01017046">
    <property type="protein sequence ID" value="GFR12945.1"/>
    <property type="molecule type" value="Genomic_DNA"/>
</dbReference>
<evidence type="ECO:0000313" key="2">
    <source>
        <dbReference type="EMBL" id="GFR12945.1"/>
    </source>
</evidence>
<protein>
    <submittedName>
        <fullName evidence="2">Uncharacterized protein</fullName>
    </submittedName>
</protein>
<organism evidence="2 3">
    <name type="scientific">Trichonephila clavata</name>
    <name type="common">Joro spider</name>
    <name type="synonym">Nephila clavata</name>
    <dbReference type="NCBI Taxonomy" id="2740835"/>
    <lineage>
        <taxon>Eukaryota</taxon>
        <taxon>Metazoa</taxon>
        <taxon>Ecdysozoa</taxon>
        <taxon>Arthropoda</taxon>
        <taxon>Chelicerata</taxon>
        <taxon>Arachnida</taxon>
        <taxon>Araneae</taxon>
        <taxon>Araneomorphae</taxon>
        <taxon>Entelegynae</taxon>
        <taxon>Araneoidea</taxon>
        <taxon>Nephilidae</taxon>
        <taxon>Trichonephila</taxon>
    </lineage>
</organism>
<reference evidence="2" key="1">
    <citation type="submission" date="2020-07" db="EMBL/GenBank/DDBJ databases">
        <title>Multicomponent nature underlies the extraordinary mechanical properties of spider dragline silk.</title>
        <authorList>
            <person name="Kono N."/>
            <person name="Nakamura H."/>
            <person name="Mori M."/>
            <person name="Yoshida Y."/>
            <person name="Ohtoshi R."/>
            <person name="Malay A.D."/>
            <person name="Moran D.A.P."/>
            <person name="Tomita M."/>
            <person name="Numata K."/>
            <person name="Arakawa K."/>
        </authorList>
    </citation>
    <scope>NUCLEOTIDE SEQUENCE</scope>
</reference>
<dbReference type="Proteomes" id="UP000887116">
    <property type="component" value="Unassembled WGS sequence"/>
</dbReference>
<accession>A0A8X6IXC7</accession>
<evidence type="ECO:0000313" key="3">
    <source>
        <dbReference type="Proteomes" id="UP000887116"/>
    </source>
</evidence>
<dbReference type="OrthoDB" id="10607268at2759"/>
<keyword evidence="3" id="KW-1185">Reference proteome</keyword>
<evidence type="ECO:0000256" key="1">
    <source>
        <dbReference type="SAM" id="MobiDB-lite"/>
    </source>
</evidence>
<dbReference type="AlphaFoldDB" id="A0A8X6IXC7"/>
<comment type="caution">
    <text evidence="2">The sequence shown here is derived from an EMBL/GenBank/DDBJ whole genome shotgun (WGS) entry which is preliminary data.</text>
</comment>